<evidence type="ECO:0000313" key="6">
    <source>
        <dbReference type="EMBL" id="GFP33178.1"/>
    </source>
</evidence>
<dbReference type="CDD" id="cd01335">
    <property type="entry name" value="Radical_SAM"/>
    <property type="match status" value="1"/>
</dbReference>
<dbReference type="AlphaFoldDB" id="A0A6V8PLM9"/>
<evidence type="ECO:0000256" key="2">
    <source>
        <dbReference type="ARBA" id="ARBA00022723"/>
    </source>
</evidence>
<accession>A0A6V8PLM9</accession>
<dbReference type="InterPro" id="IPR007197">
    <property type="entry name" value="rSAM"/>
</dbReference>
<evidence type="ECO:0000313" key="7">
    <source>
        <dbReference type="Proteomes" id="UP000568877"/>
    </source>
</evidence>
<dbReference type="Proteomes" id="UP000568877">
    <property type="component" value="Unassembled WGS sequence"/>
</dbReference>
<dbReference type="PANTHER" id="PTHR43583:SF2">
    <property type="entry name" value="THIAZOLE BIOSYNTHESIS PROTEIN"/>
    <property type="match status" value="1"/>
</dbReference>
<keyword evidence="2" id="KW-0479">Metal-binding</keyword>
<gene>
    <name evidence="6" type="ORF">HKBW3S42_01499</name>
</gene>
<feature type="non-terminal residue" evidence="6">
    <location>
        <position position="180"/>
    </location>
</feature>
<dbReference type="InterPro" id="IPR058240">
    <property type="entry name" value="rSAM_sf"/>
</dbReference>
<dbReference type="PANTHER" id="PTHR43583">
    <property type="entry name" value="2-IMINOACETATE SYNTHASE"/>
    <property type="match status" value="1"/>
</dbReference>
<sequence length="180" mass="20859">MKRKVYDNRIVTFAPLYMSNLCVNNCLYCGFRKDNHRANRKVLSLEEVRRETEVLVGEIGHKRLIVVYGEHPDTDIDYMTSTIETVYGVKINTRNGLAKIRRVNVNAPPLSIRDLRKLSAAGIGTYQVFQETYHRRTYGELHPEGTIKSDYRWRLYCMHRALEAGIYDVGIGALLGLYDW</sequence>
<dbReference type="SFLD" id="SFLDG01081">
    <property type="entry name" value="cleavage_of_the_Ca-Cb_bond_in"/>
    <property type="match status" value="1"/>
</dbReference>
<dbReference type="GO" id="GO:0046872">
    <property type="term" value="F:metal ion binding"/>
    <property type="evidence" value="ECO:0007669"/>
    <property type="project" value="UniProtKB-KW"/>
</dbReference>
<dbReference type="Pfam" id="PF04055">
    <property type="entry name" value="Radical_SAM"/>
    <property type="match status" value="1"/>
</dbReference>
<dbReference type="SUPFAM" id="SSF102114">
    <property type="entry name" value="Radical SAM enzymes"/>
    <property type="match status" value="1"/>
</dbReference>
<keyword evidence="3" id="KW-0408">Iron</keyword>
<dbReference type="GO" id="GO:0003824">
    <property type="term" value="F:catalytic activity"/>
    <property type="evidence" value="ECO:0007669"/>
    <property type="project" value="InterPro"/>
</dbReference>
<dbReference type="SFLD" id="SFLDS00029">
    <property type="entry name" value="Radical_SAM"/>
    <property type="match status" value="1"/>
</dbReference>
<keyword evidence="1" id="KW-0949">S-adenosyl-L-methionine</keyword>
<feature type="domain" description="Radical SAM core" evidence="5">
    <location>
        <begin position="17"/>
        <end position="175"/>
    </location>
</feature>
<evidence type="ECO:0000256" key="1">
    <source>
        <dbReference type="ARBA" id="ARBA00022691"/>
    </source>
</evidence>
<dbReference type="InterPro" id="IPR013785">
    <property type="entry name" value="Aldolase_TIM"/>
</dbReference>
<dbReference type="SFLD" id="SFLDG01060">
    <property type="entry name" value="BATS_domain_containing"/>
    <property type="match status" value="1"/>
</dbReference>
<organism evidence="6 7">
    <name type="scientific">Candidatus Hakubella thermalkaliphila</name>
    <dbReference type="NCBI Taxonomy" id="2754717"/>
    <lineage>
        <taxon>Bacteria</taxon>
        <taxon>Bacillati</taxon>
        <taxon>Actinomycetota</taxon>
        <taxon>Actinomycetota incertae sedis</taxon>
        <taxon>Candidatus Hakubellales</taxon>
        <taxon>Candidatus Hakubellaceae</taxon>
        <taxon>Candidatus Hakubella</taxon>
    </lineage>
</organism>
<dbReference type="Gene3D" id="3.20.20.70">
    <property type="entry name" value="Aldolase class I"/>
    <property type="match status" value="1"/>
</dbReference>
<dbReference type="EMBL" id="BLSA01000311">
    <property type="protein sequence ID" value="GFP33178.1"/>
    <property type="molecule type" value="Genomic_DNA"/>
</dbReference>
<name>A0A6V8PLM9_9ACTN</name>
<dbReference type="GO" id="GO:0051536">
    <property type="term" value="F:iron-sulfur cluster binding"/>
    <property type="evidence" value="ECO:0007669"/>
    <property type="project" value="UniProtKB-KW"/>
</dbReference>
<evidence type="ECO:0000256" key="3">
    <source>
        <dbReference type="ARBA" id="ARBA00023004"/>
    </source>
</evidence>
<proteinExistence type="predicted"/>
<comment type="caution">
    <text evidence="6">The sequence shown here is derived from an EMBL/GenBank/DDBJ whole genome shotgun (WGS) entry which is preliminary data.</text>
</comment>
<evidence type="ECO:0000259" key="5">
    <source>
        <dbReference type="Pfam" id="PF04055"/>
    </source>
</evidence>
<reference evidence="6 7" key="1">
    <citation type="journal article" date="2020" name="Front. Microbiol.">
        <title>Single-cell genomics of novel Actinobacteria with the Wood-Ljungdahl pathway discovered in a serpentinizing system.</title>
        <authorList>
            <person name="Merino N."/>
            <person name="Kawai M."/>
            <person name="Boyd E.S."/>
            <person name="Colman D.R."/>
            <person name="McGlynn S.E."/>
            <person name="Nealson K.H."/>
            <person name="Kurokawa K."/>
            <person name="Hongoh Y."/>
        </authorList>
    </citation>
    <scope>NUCLEOTIDE SEQUENCE [LARGE SCALE GENOMIC DNA]</scope>
    <source>
        <strain evidence="6 7">S42</strain>
    </source>
</reference>
<evidence type="ECO:0000256" key="4">
    <source>
        <dbReference type="ARBA" id="ARBA00023014"/>
    </source>
</evidence>
<dbReference type="InterPro" id="IPR034428">
    <property type="entry name" value="ThiH/NoCL/HydG-like"/>
</dbReference>
<protein>
    <submittedName>
        <fullName evidence="6">2-iminoacetate synthase</fullName>
    </submittedName>
</protein>
<keyword evidence="4" id="KW-0411">Iron-sulfur</keyword>